<keyword evidence="3" id="KW-1185">Reference proteome</keyword>
<dbReference type="RefSeq" id="WP_382355772.1">
    <property type="nucleotide sequence ID" value="NZ_JBHSMC010000045.1"/>
</dbReference>
<feature type="transmembrane region" description="Helical" evidence="1">
    <location>
        <begin position="104"/>
        <end position="124"/>
    </location>
</feature>
<dbReference type="Proteomes" id="UP001596147">
    <property type="component" value="Unassembled WGS sequence"/>
</dbReference>
<dbReference type="EMBL" id="JBHSMC010000045">
    <property type="protein sequence ID" value="MFC5466997.1"/>
    <property type="molecule type" value="Genomic_DNA"/>
</dbReference>
<keyword evidence="1" id="KW-1133">Transmembrane helix</keyword>
<feature type="transmembrane region" description="Helical" evidence="1">
    <location>
        <begin position="41"/>
        <end position="59"/>
    </location>
</feature>
<keyword evidence="1" id="KW-0812">Transmembrane</keyword>
<evidence type="ECO:0000313" key="3">
    <source>
        <dbReference type="Proteomes" id="UP001596147"/>
    </source>
</evidence>
<feature type="transmembrane region" description="Helical" evidence="1">
    <location>
        <begin position="71"/>
        <end position="92"/>
    </location>
</feature>
<evidence type="ECO:0000313" key="2">
    <source>
        <dbReference type="EMBL" id="MFC5466997.1"/>
    </source>
</evidence>
<evidence type="ECO:0000256" key="1">
    <source>
        <dbReference type="SAM" id="Phobius"/>
    </source>
</evidence>
<proteinExistence type="predicted"/>
<comment type="caution">
    <text evidence="2">The sequence shown here is derived from an EMBL/GenBank/DDBJ whole genome shotgun (WGS) entry which is preliminary data.</text>
</comment>
<feature type="transmembrane region" description="Helical" evidence="1">
    <location>
        <begin position="12"/>
        <end position="35"/>
    </location>
</feature>
<accession>A0ABW0LPN7</accession>
<organism evidence="2 3">
    <name type="scientific">Lederbergia graminis</name>
    <dbReference type="NCBI Taxonomy" id="735518"/>
    <lineage>
        <taxon>Bacteria</taxon>
        <taxon>Bacillati</taxon>
        <taxon>Bacillota</taxon>
        <taxon>Bacilli</taxon>
        <taxon>Bacillales</taxon>
        <taxon>Bacillaceae</taxon>
        <taxon>Lederbergia</taxon>
    </lineage>
</organism>
<reference evidence="3" key="1">
    <citation type="journal article" date="2019" name="Int. J. Syst. Evol. Microbiol.">
        <title>The Global Catalogue of Microorganisms (GCM) 10K type strain sequencing project: providing services to taxonomists for standard genome sequencing and annotation.</title>
        <authorList>
            <consortium name="The Broad Institute Genomics Platform"/>
            <consortium name="The Broad Institute Genome Sequencing Center for Infectious Disease"/>
            <person name="Wu L."/>
            <person name="Ma J."/>
        </authorList>
    </citation>
    <scope>NUCLEOTIDE SEQUENCE [LARGE SCALE GENOMIC DNA]</scope>
    <source>
        <strain evidence="3">CGMCC 1.12237</strain>
    </source>
</reference>
<sequence length="167" mass="18191">MTNTSLFKQYKFLIIGLGLLALIRPIMKMTGLIDIFGSEQIGSIAMTILISLTWLLIVVKQKVEKPITVLIFSGISYAIFAIILSGILSPILDGQLQGPLTNPFAFISVIVTNIIWGLLIGLIASRVMGSGSSSQGSRGQVPRPNNVLMGHGVRFLVPIMYSNRKLY</sequence>
<name>A0ABW0LPN7_9BACI</name>
<protein>
    <submittedName>
        <fullName evidence="2">Uncharacterized protein</fullName>
    </submittedName>
</protein>
<keyword evidence="1" id="KW-0472">Membrane</keyword>
<gene>
    <name evidence="2" type="ORF">ACFPM4_19920</name>
</gene>